<dbReference type="KEGG" id="ccv:CCV52592_1303"/>
<reference evidence="1" key="1">
    <citation type="submission" date="2016-07" db="EMBL/GenBank/DDBJ databases">
        <title>Comparative genomics of the Campylobacter concisus group.</title>
        <authorList>
            <person name="Miller W.G."/>
            <person name="Yee E."/>
            <person name="Chapman M.H."/>
            <person name="Huynh S."/>
            <person name="Bono J.L."/>
            <person name="On S.L.W."/>
            <person name="StLeger J."/>
            <person name="Foster G."/>
            <person name="Parker C.T."/>
        </authorList>
    </citation>
    <scope>NUCLEOTIDE SEQUENCE</scope>
    <source>
        <strain evidence="1">525.92</strain>
    </source>
</reference>
<dbReference type="EMBL" id="CP000767">
    <property type="protein sequence ID" value="EAU00192.1"/>
    <property type="molecule type" value="Genomic_DNA"/>
</dbReference>
<protein>
    <submittedName>
        <fullName evidence="1">Helix-turn-helix domain protein</fullName>
    </submittedName>
</protein>
<dbReference type="STRING" id="360105.CCV52592_1303"/>
<name>A7GY81_CAMC5</name>
<gene>
    <name evidence="1" type="ORF">CCV52592_1303</name>
</gene>
<dbReference type="Pfam" id="PF13730">
    <property type="entry name" value="HTH_36"/>
    <property type="match status" value="1"/>
</dbReference>
<evidence type="ECO:0000313" key="1">
    <source>
        <dbReference type="EMBL" id="EAU00192.1"/>
    </source>
</evidence>
<accession>A7GY81</accession>
<keyword evidence="2" id="KW-1185">Reference proteome</keyword>
<organism evidence="1 2">
    <name type="scientific">Campylobacter curvus (strain 525.92)</name>
    <dbReference type="NCBI Taxonomy" id="360105"/>
    <lineage>
        <taxon>Bacteria</taxon>
        <taxon>Pseudomonadati</taxon>
        <taxon>Campylobacterota</taxon>
        <taxon>Epsilonproteobacteria</taxon>
        <taxon>Campylobacterales</taxon>
        <taxon>Campylobacteraceae</taxon>
        <taxon>Campylobacter</taxon>
    </lineage>
</organism>
<proteinExistence type="predicted"/>
<dbReference type="RefSeq" id="WP_011992234.1">
    <property type="nucleotide sequence ID" value="NC_009715.2"/>
</dbReference>
<dbReference type="Proteomes" id="UP000006380">
    <property type="component" value="Chromosome"/>
</dbReference>
<dbReference type="AlphaFoldDB" id="A7GY81"/>
<dbReference type="Gene3D" id="1.10.10.10">
    <property type="entry name" value="Winged helix-like DNA-binding domain superfamily/Winged helix DNA-binding domain"/>
    <property type="match status" value="1"/>
</dbReference>
<evidence type="ECO:0000313" key="2">
    <source>
        <dbReference type="Proteomes" id="UP000006380"/>
    </source>
</evidence>
<sequence length="304" mass="34789">MAKSISKPERLEFDMTLSGRAKFFYSMLVKLSKNDDECCTASNQYLADKCGCSTKTIMRILSELEDGEYIGILYKNINNKSGRKIFTKIDLFLKYQKDIEVENPSDIFDVRMSHEMSDDYPITCNHVNLKENIKRKVEKNSKFDEQILDELKDIKKENPAHFKSKQKSVNQVNIFNVVLPKSVNPQMWADFVAMRKESKHPLTQTAAKAIVNKLSTFEAQGLDCNEILNTSICNSYRGIFAPVKQKVSNVGRGAEEISNYIRSKVMHENFDPVKAMREGIDELVDGRKVAFGSVGGRMRFYFVN</sequence>
<dbReference type="OrthoDB" id="5368646at2"/>
<dbReference type="InterPro" id="IPR036388">
    <property type="entry name" value="WH-like_DNA-bd_sf"/>
</dbReference>
<dbReference type="HOGENOM" id="CLU_914264_0_0_7"/>